<dbReference type="Proteomes" id="UP000241736">
    <property type="component" value="Unassembled WGS sequence"/>
</dbReference>
<protein>
    <submittedName>
        <fullName evidence="2">GNAT family N-acetyltransferase</fullName>
    </submittedName>
</protein>
<sequence>MDGLRISTDPADVDMDVVHGFLSAHAYWCIGIPRELVEKGVANSLCFSAWLDGRQVGFARVIGDRATFGYLADVFVLPEYRGRGISKALVAAAMAHPDTVGLRRIMLATRDAHSLYAGFGFKSPARPESLMEIHRPGLYQREPGGA</sequence>
<evidence type="ECO:0000259" key="1">
    <source>
        <dbReference type="PROSITE" id="PS51186"/>
    </source>
</evidence>
<evidence type="ECO:0000313" key="2">
    <source>
        <dbReference type="EMBL" id="PRH82578.1"/>
    </source>
</evidence>
<dbReference type="InterPro" id="IPR016181">
    <property type="entry name" value="Acyl_CoA_acyltransferase"/>
</dbReference>
<keyword evidence="2" id="KW-0808">Transferase</keyword>
<feature type="domain" description="N-acetyltransferase" evidence="1">
    <location>
        <begin position="4"/>
        <end position="136"/>
    </location>
</feature>
<accession>A0A2P6M9E7</accession>
<dbReference type="AlphaFoldDB" id="A0A2P6M9E7"/>
<dbReference type="InterPro" id="IPR053144">
    <property type="entry name" value="Acetyltransferase_Butenolide"/>
</dbReference>
<dbReference type="PANTHER" id="PTHR43233">
    <property type="entry name" value="FAMILY N-ACETYLTRANSFERASE, PUTATIVE (AFU_ORTHOLOGUE AFUA_6G03350)-RELATED"/>
    <property type="match status" value="1"/>
</dbReference>
<gene>
    <name evidence="2" type="ORF">C6N40_07255</name>
</gene>
<keyword evidence="3" id="KW-1185">Reference proteome</keyword>
<comment type="caution">
    <text evidence="2">The sequence shown here is derived from an EMBL/GenBank/DDBJ whole genome shotgun (WGS) entry which is preliminary data.</text>
</comment>
<dbReference type="Pfam" id="PF00583">
    <property type="entry name" value="Acetyltransf_1"/>
    <property type="match status" value="1"/>
</dbReference>
<organism evidence="2 3">
    <name type="scientific">Arenimonas caeni</name>
    <dbReference type="NCBI Taxonomy" id="2058085"/>
    <lineage>
        <taxon>Bacteria</taxon>
        <taxon>Pseudomonadati</taxon>
        <taxon>Pseudomonadota</taxon>
        <taxon>Gammaproteobacteria</taxon>
        <taxon>Lysobacterales</taxon>
        <taxon>Lysobacteraceae</taxon>
        <taxon>Arenimonas</taxon>
    </lineage>
</organism>
<dbReference type="OrthoDB" id="3216107at2"/>
<dbReference type="Gene3D" id="3.40.630.30">
    <property type="match status" value="1"/>
</dbReference>
<reference evidence="2 3" key="1">
    <citation type="submission" date="2018-03" db="EMBL/GenBank/DDBJ databases">
        <title>Arenimonas caeni sp. nov., isolated from activated sludge.</title>
        <authorList>
            <person name="Liu H."/>
        </authorList>
    </citation>
    <scope>NUCLEOTIDE SEQUENCE [LARGE SCALE GENOMIC DNA]</scope>
    <source>
        <strain evidence="3">z29</strain>
    </source>
</reference>
<proteinExistence type="predicted"/>
<dbReference type="InterPro" id="IPR000182">
    <property type="entry name" value="GNAT_dom"/>
</dbReference>
<dbReference type="PANTHER" id="PTHR43233:SF1">
    <property type="entry name" value="FAMILY N-ACETYLTRANSFERASE, PUTATIVE (AFU_ORTHOLOGUE AFUA_6G03350)-RELATED"/>
    <property type="match status" value="1"/>
</dbReference>
<dbReference type="GO" id="GO:0016747">
    <property type="term" value="F:acyltransferase activity, transferring groups other than amino-acyl groups"/>
    <property type="evidence" value="ECO:0007669"/>
    <property type="project" value="InterPro"/>
</dbReference>
<name>A0A2P6M9E7_9GAMM</name>
<evidence type="ECO:0000313" key="3">
    <source>
        <dbReference type="Proteomes" id="UP000241736"/>
    </source>
</evidence>
<dbReference type="SUPFAM" id="SSF55729">
    <property type="entry name" value="Acyl-CoA N-acyltransferases (Nat)"/>
    <property type="match status" value="1"/>
</dbReference>
<dbReference type="EMBL" id="PVLF01000007">
    <property type="protein sequence ID" value="PRH82578.1"/>
    <property type="molecule type" value="Genomic_DNA"/>
</dbReference>
<dbReference type="CDD" id="cd04301">
    <property type="entry name" value="NAT_SF"/>
    <property type="match status" value="1"/>
</dbReference>
<dbReference type="PROSITE" id="PS51186">
    <property type="entry name" value="GNAT"/>
    <property type="match status" value="1"/>
</dbReference>